<comment type="caution">
    <text evidence="1">The sequence shown here is derived from an EMBL/GenBank/DDBJ whole genome shotgun (WGS) entry which is preliminary data.</text>
</comment>
<dbReference type="RefSeq" id="XP_041284743.1">
    <property type="nucleotide sequence ID" value="XM_041432117.1"/>
</dbReference>
<dbReference type="EMBL" id="JABBWM010000160">
    <property type="protein sequence ID" value="KAG2085770.1"/>
    <property type="molecule type" value="Genomic_DNA"/>
</dbReference>
<feature type="non-terminal residue" evidence="1">
    <location>
        <position position="108"/>
    </location>
</feature>
<evidence type="ECO:0000313" key="2">
    <source>
        <dbReference type="Proteomes" id="UP000823399"/>
    </source>
</evidence>
<keyword evidence="2" id="KW-1185">Reference proteome</keyword>
<reference evidence="1" key="1">
    <citation type="journal article" date="2020" name="New Phytol.">
        <title>Comparative genomics reveals dynamic genome evolution in host specialist ectomycorrhizal fungi.</title>
        <authorList>
            <person name="Lofgren L.A."/>
            <person name="Nguyen N.H."/>
            <person name="Vilgalys R."/>
            <person name="Ruytinx J."/>
            <person name="Liao H.L."/>
            <person name="Branco S."/>
            <person name="Kuo A."/>
            <person name="LaButti K."/>
            <person name="Lipzen A."/>
            <person name="Andreopoulos W."/>
            <person name="Pangilinan J."/>
            <person name="Riley R."/>
            <person name="Hundley H."/>
            <person name="Na H."/>
            <person name="Barry K."/>
            <person name="Grigoriev I.V."/>
            <person name="Stajich J.E."/>
            <person name="Kennedy P.G."/>
        </authorList>
    </citation>
    <scope>NUCLEOTIDE SEQUENCE</scope>
    <source>
        <strain evidence="1">FC423</strain>
    </source>
</reference>
<dbReference type="InterPro" id="IPR036397">
    <property type="entry name" value="RNaseH_sf"/>
</dbReference>
<sequence>MFTSYRQNDWVDWLSIAEFTHNNSVTVTGHSPFKILYGYNPEFTFSPISNSKVPAADERVDAMREAKEDADSMLRMANERMKRFYDKGVKDAPQFEKGDMVWLNTKNI</sequence>
<dbReference type="GeneID" id="64694376"/>
<dbReference type="AlphaFoldDB" id="A0A9P7JLQ5"/>
<dbReference type="GO" id="GO:0003676">
    <property type="term" value="F:nucleic acid binding"/>
    <property type="evidence" value="ECO:0007669"/>
    <property type="project" value="InterPro"/>
</dbReference>
<name>A0A9P7JLQ5_9AGAM</name>
<protein>
    <submittedName>
        <fullName evidence="1">Uncharacterized protein</fullName>
    </submittedName>
</protein>
<organism evidence="1 2">
    <name type="scientific">Suillus discolor</name>
    <dbReference type="NCBI Taxonomy" id="1912936"/>
    <lineage>
        <taxon>Eukaryota</taxon>
        <taxon>Fungi</taxon>
        <taxon>Dikarya</taxon>
        <taxon>Basidiomycota</taxon>
        <taxon>Agaricomycotina</taxon>
        <taxon>Agaricomycetes</taxon>
        <taxon>Agaricomycetidae</taxon>
        <taxon>Boletales</taxon>
        <taxon>Suillineae</taxon>
        <taxon>Suillaceae</taxon>
        <taxon>Suillus</taxon>
    </lineage>
</organism>
<accession>A0A9P7JLQ5</accession>
<dbReference type="OrthoDB" id="3227343at2759"/>
<proteinExistence type="predicted"/>
<dbReference type="Gene3D" id="3.30.420.10">
    <property type="entry name" value="Ribonuclease H-like superfamily/Ribonuclease H"/>
    <property type="match status" value="1"/>
</dbReference>
<evidence type="ECO:0000313" key="1">
    <source>
        <dbReference type="EMBL" id="KAG2085770.1"/>
    </source>
</evidence>
<gene>
    <name evidence="1" type="ORF">F5147DRAFT_588782</name>
</gene>
<dbReference type="Proteomes" id="UP000823399">
    <property type="component" value="Unassembled WGS sequence"/>
</dbReference>